<accession>A0A7Y0E142</accession>
<evidence type="ECO:0000256" key="8">
    <source>
        <dbReference type="HAMAP-Rule" id="MF_00316"/>
    </source>
</evidence>
<comment type="catalytic activity">
    <reaction evidence="8">
        <text>Mo-molybdopterin + GTP + H(+) = Mo-molybdopterin guanine dinucleotide + diphosphate</text>
        <dbReference type="Rhea" id="RHEA:34243"/>
        <dbReference type="ChEBI" id="CHEBI:15378"/>
        <dbReference type="ChEBI" id="CHEBI:33019"/>
        <dbReference type="ChEBI" id="CHEBI:37565"/>
        <dbReference type="ChEBI" id="CHEBI:71302"/>
        <dbReference type="ChEBI" id="CHEBI:71310"/>
        <dbReference type="EC" id="2.7.7.77"/>
    </reaction>
</comment>
<dbReference type="PANTHER" id="PTHR19136">
    <property type="entry name" value="MOLYBDENUM COFACTOR GUANYLYLTRANSFERASE"/>
    <property type="match status" value="1"/>
</dbReference>
<comment type="domain">
    <text evidence="8">The N-terminal domain determines nucleotide recognition and specific binding, while the C-terminal domain determines the specific binding to the target protein.</text>
</comment>
<dbReference type="EC" id="2.7.7.77" evidence="8"/>
<gene>
    <name evidence="8 10" type="primary">mobA</name>
    <name evidence="10" type="ORF">HH303_12305</name>
</gene>
<evidence type="ECO:0000256" key="4">
    <source>
        <dbReference type="ARBA" id="ARBA00022741"/>
    </source>
</evidence>
<feature type="domain" description="MobA-like NTP transferase" evidence="9">
    <location>
        <begin position="7"/>
        <end position="163"/>
    </location>
</feature>
<organism evidence="10 11">
    <name type="scientific">Pacificispira spongiicola</name>
    <dbReference type="NCBI Taxonomy" id="2729598"/>
    <lineage>
        <taxon>Bacteria</taxon>
        <taxon>Pseudomonadati</taxon>
        <taxon>Pseudomonadota</taxon>
        <taxon>Alphaproteobacteria</taxon>
        <taxon>Rhodospirillales</taxon>
        <taxon>Rhodospirillaceae</taxon>
        <taxon>Pacificispira</taxon>
    </lineage>
</organism>
<keyword evidence="7 8" id="KW-0501">Molybdenum cofactor biosynthesis</keyword>
<evidence type="ECO:0000313" key="10">
    <source>
        <dbReference type="EMBL" id="NMM45266.1"/>
    </source>
</evidence>
<dbReference type="HAMAP" id="MF_00316">
    <property type="entry name" value="MobA"/>
    <property type="match status" value="1"/>
</dbReference>
<comment type="similarity">
    <text evidence="8">Belongs to the MobA family.</text>
</comment>
<evidence type="ECO:0000313" key="11">
    <source>
        <dbReference type="Proteomes" id="UP000539372"/>
    </source>
</evidence>
<feature type="binding site" evidence="8">
    <location>
        <position position="102"/>
    </location>
    <ligand>
        <name>Mg(2+)</name>
        <dbReference type="ChEBI" id="CHEBI:18420"/>
    </ligand>
</feature>
<dbReference type="GO" id="GO:0046872">
    <property type="term" value="F:metal ion binding"/>
    <property type="evidence" value="ECO:0007669"/>
    <property type="project" value="UniProtKB-KW"/>
</dbReference>
<reference evidence="10 11" key="1">
    <citation type="submission" date="2020-04" db="EMBL/GenBank/DDBJ databases">
        <title>Rhodospirillaceae bacterium KN72 isolated from deep sea.</title>
        <authorList>
            <person name="Zhang D.-C."/>
        </authorList>
    </citation>
    <scope>NUCLEOTIDE SEQUENCE [LARGE SCALE GENOMIC DNA]</scope>
    <source>
        <strain evidence="10 11">KN72</strain>
    </source>
</reference>
<feature type="binding site" evidence="8">
    <location>
        <position position="69"/>
    </location>
    <ligand>
        <name>GTP</name>
        <dbReference type="ChEBI" id="CHEBI:37565"/>
    </ligand>
</feature>
<feature type="binding site" evidence="8">
    <location>
        <position position="23"/>
    </location>
    <ligand>
        <name>GTP</name>
        <dbReference type="ChEBI" id="CHEBI:37565"/>
    </ligand>
</feature>
<dbReference type="InterPro" id="IPR025877">
    <property type="entry name" value="MobA-like_NTP_Trfase"/>
</dbReference>
<evidence type="ECO:0000256" key="3">
    <source>
        <dbReference type="ARBA" id="ARBA00022723"/>
    </source>
</evidence>
<dbReference type="Proteomes" id="UP000539372">
    <property type="component" value="Unassembled WGS sequence"/>
</dbReference>
<dbReference type="EMBL" id="JABBNT010000003">
    <property type="protein sequence ID" value="NMM45266.1"/>
    <property type="molecule type" value="Genomic_DNA"/>
</dbReference>
<comment type="function">
    <text evidence="8">Transfers a GMP moiety from GTP to Mo-molybdopterin (Mo-MPT) cofactor (Moco or molybdenum cofactor) to form Mo-molybdopterin guanine dinucleotide (Mo-MGD) cofactor.</text>
</comment>
<keyword evidence="1 8" id="KW-0963">Cytoplasm</keyword>
<keyword evidence="10" id="KW-0548">Nucleotidyltransferase</keyword>
<comment type="subunit">
    <text evidence="8">Monomer.</text>
</comment>
<dbReference type="GO" id="GO:0061603">
    <property type="term" value="F:molybdenum cofactor guanylyltransferase activity"/>
    <property type="evidence" value="ECO:0007669"/>
    <property type="project" value="UniProtKB-EC"/>
</dbReference>
<dbReference type="NCBIfam" id="TIGR02665">
    <property type="entry name" value="molyb_mobA"/>
    <property type="match status" value="1"/>
</dbReference>
<dbReference type="Gene3D" id="3.90.550.10">
    <property type="entry name" value="Spore Coat Polysaccharide Biosynthesis Protein SpsA, Chain A"/>
    <property type="match status" value="1"/>
</dbReference>
<dbReference type="Pfam" id="PF12804">
    <property type="entry name" value="NTP_transf_3"/>
    <property type="match status" value="1"/>
</dbReference>
<keyword evidence="2 8" id="KW-0808">Transferase</keyword>
<feature type="binding site" evidence="8">
    <location>
        <position position="51"/>
    </location>
    <ligand>
        <name>GTP</name>
        <dbReference type="ChEBI" id="CHEBI:37565"/>
    </ligand>
</feature>
<evidence type="ECO:0000256" key="5">
    <source>
        <dbReference type="ARBA" id="ARBA00022842"/>
    </source>
</evidence>
<dbReference type="InterPro" id="IPR029044">
    <property type="entry name" value="Nucleotide-diphossugar_trans"/>
</dbReference>
<keyword evidence="11" id="KW-1185">Reference proteome</keyword>
<dbReference type="PANTHER" id="PTHR19136:SF81">
    <property type="entry name" value="MOLYBDENUM COFACTOR GUANYLYLTRANSFERASE"/>
    <property type="match status" value="1"/>
</dbReference>
<dbReference type="InterPro" id="IPR013482">
    <property type="entry name" value="Molybde_CF_guanTrfase"/>
</dbReference>
<dbReference type="SUPFAM" id="SSF53448">
    <property type="entry name" value="Nucleotide-diphospho-sugar transferases"/>
    <property type="match status" value="1"/>
</dbReference>
<name>A0A7Y0E142_9PROT</name>
<keyword evidence="3 8" id="KW-0479">Metal-binding</keyword>
<dbReference type="CDD" id="cd02503">
    <property type="entry name" value="MobA"/>
    <property type="match status" value="1"/>
</dbReference>
<sequence length="202" mass="20994">MKGAIAGLVLAGGRSSRMGGGDKALLPLGGTPILTRIVGIVASQVSPLALNANGDPTRFAAVDLPVLADGIGGFEGPLAGILTGMDWAVEQDCAYLATFPSDTPFLPTDLVQRLHAALTEAGADIAYARSGGRNHPVIGLWSATLADDLRHALIEEGIRKVGAWTARHRTVVVAFSTDPVDPFFNVNTPDNLTEAETLLSSL</sequence>
<evidence type="ECO:0000256" key="2">
    <source>
        <dbReference type="ARBA" id="ARBA00022679"/>
    </source>
</evidence>
<evidence type="ECO:0000259" key="9">
    <source>
        <dbReference type="Pfam" id="PF12804"/>
    </source>
</evidence>
<evidence type="ECO:0000256" key="1">
    <source>
        <dbReference type="ARBA" id="ARBA00022490"/>
    </source>
</evidence>
<keyword evidence="6 8" id="KW-0342">GTP-binding</keyword>
<comment type="caution">
    <text evidence="10">The sequence shown here is derived from an EMBL/GenBank/DDBJ whole genome shotgun (WGS) entry which is preliminary data.</text>
</comment>
<comment type="subcellular location">
    <subcellularLocation>
        <location evidence="8">Cytoplasm</location>
    </subcellularLocation>
</comment>
<keyword evidence="5 8" id="KW-0460">Magnesium</keyword>
<dbReference type="RefSeq" id="WP_169625616.1">
    <property type="nucleotide sequence ID" value="NZ_JABBNT010000003.1"/>
</dbReference>
<proteinExistence type="inferred from homology"/>
<feature type="binding site" evidence="8">
    <location>
        <begin position="10"/>
        <end position="12"/>
    </location>
    <ligand>
        <name>GTP</name>
        <dbReference type="ChEBI" id="CHEBI:37565"/>
    </ligand>
</feature>
<evidence type="ECO:0000256" key="7">
    <source>
        <dbReference type="ARBA" id="ARBA00023150"/>
    </source>
</evidence>
<dbReference type="GO" id="GO:0005525">
    <property type="term" value="F:GTP binding"/>
    <property type="evidence" value="ECO:0007669"/>
    <property type="project" value="UniProtKB-UniRule"/>
</dbReference>
<protein>
    <recommendedName>
        <fullName evidence="8">Molybdenum cofactor guanylyltransferase</fullName>
        <shortName evidence="8">MoCo guanylyltransferase</shortName>
        <ecNumber evidence="8">2.7.7.77</ecNumber>
    </recommendedName>
    <alternativeName>
        <fullName evidence="8">GTP:molybdopterin guanylyltransferase</fullName>
    </alternativeName>
    <alternativeName>
        <fullName evidence="8">Mo-MPT guanylyltransferase</fullName>
    </alternativeName>
    <alternativeName>
        <fullName evidence="8">Molybdopterin guanylyltransferase</fullName>
    </alternativeName>
    <alternativeName>
        <fullName evidence="8">Molybdopterin-guanine dinucleotide synthase</fullName>
        <shortName evidence="8">MGD synthase</shortName>
    </alternativeName>
</protein>
<dbReference type="GO" id="GO:0005737">
    <property type="term" value="C:cytoplasm"/>
    <property type="evidence" value="ECO:0007669"/>
    <property type="project" value="UniProtKB-SubCell"/>
</dbReference>
<dbReference type="AlphaFoldDB" id="A0A7Y0E142"/>
<feature type="binding site" evidence="8">
    <location>
        <position position="102"/>
    </location>
    <ligand>
        <name>GTP</name>
        <dbReference type="ChEBI" id="CHEBI:37565"/>
    </ligand>
</feature>
<comment type="cofactor">
    <cofactor evidence="8">
        <name>Mg(2+)</name>
        <dbReference type="ChEBI" id="CHEBI:18420"/>
    </cofactor>
</comment>
<dbReference type="GO" id="GO:1902758">
    <property type="term" value="P:bis(molybdopterin guanine dinucleotide)molybdenum biosynthetic process"/>
    <property type="evidence" value="ECO:0007669"/>
    <property type="project" value="TreeGrafter"/>
</dbReference>
<keyword evidence="4 8" id="KW-0547">Nucleotide-binding</keyword>
<evidence type="ECO:0000256" key="6">
    <source>
        <dbReference type="ARBA" id="ARBA00023134"/>
    </source>
</evidence>